<dbReference type="GO" id="GO:0036297">
    <property type="term" value="P:interstrand cross-link repair"/>
    <property type="evidence" value="ECO:0007669"/>
    <property type="project" value="InterPro"/>
</dbReference>
<dbReference type="PANTHER" id="PTHR14449:SF2">
    <property type="entry name" value="FANCONI ANEMIA GROUP F PROTEIN"/>
    <property type="match status" value="1"/>
</dbReference>
<gene>
    <name evidence="1" type="ORF">I3842_04G188700</name>
</gene>
<dbReference type="GO" id="GO:0043240">
    <property type="term" value="C:Fanconi anaemia nuclear complex"/>
    <property type="evidence" value="ECO:0007669"/>
    <property type="project" value="InterPro"/>
</dbReference>
<accession>A0A922FEY9</accession>
<evidence type="ECO:0000313" key="1">
    <source>
        <dbReference type="EMBL" id="KAG6719141.1"/>
    </source>
</evidence>
<dbReference type="PANTHER" id="PTHR14449">
    <property type="entry name" value="FANCONI ANEMIA GROUP F PROTEIN FANCF"/>
    <property type="match status" value="1"/>
</dbReference>
<dbReference type="AlphaFoldDB" id="A0A922FEY9"/>
<sequence length="459" mass="52004">MGWNYPDISLDELVKLTKGFVDILILASGYQSSGLIAHWDPQNIKKAFQWGHFFENVFSHLSSSDVYQESVKELDKTLSELISSASFPQGLAHLSSATLANAQRFVLEHLIHVLPLSDAHLRAFLTATIEMEFDQLSGTEHNCLDAYLNKLTLHKTSLIPAPDKKGFMKDLVLLSPDIAPIKDFTKYAVHEILKRRCAVSCISTVETGLDILSNAIRRSSLSDNNLINERLHEEKAPMTIELLLDFITWNHWKSRNISYFIDKRTLRLVSGASLIFCGPKDQWMKVFQGLNISAKRSDKDFSETIELLLLGCIASRWNCVIEHFMSISYFSLTISEQYRQVCCLVMGRSQTLNAREQTTNSKESGILEYLTGQLGSQQHQLWKLSPALAAAAIPTWSPLLRLYMTEMEIQFKGDFSAIRYCNCTQDMKEHKNCELAERIWCLYVFHVCGSHLLHGAGSA</sequence>
<reference evidence="1" key="1">
    <citation type="submission" date="2021-01" db="EMBL/GenBank/DDBJ databases">
        <authorList>
            <person name="Lovell J.T."/>
            <person name="Bentley N."/>
            <person name="Bhattarai G."/>
            <person name="Jenkins J.W."/>
            <person name="Sreedasyam A."/>
            <person name="Alarcon Y."/>
            <person name="Bock C."/>
            <person name="Boston L."/>
            <person name="Carlson J."/>
            <person name="Cervantes K."/>
            <person name="Clermont K."/>
            <person name="Krom N."/>
            <person name="Kubenka K."/>
            <person name="Mamidi S."/>
            <person name="Mattison C."/>
            <person name="Monteros M."/>
            <person name="Pisani C."/>
            <person name="Plott C."/>
            <person name="Rajasekar S."/>
            <person name="Rhein H.S."/>
            <person name="Rohla C."/>
            <person name="Song M."/>
            <person name="Hilaire R.S."/>
            <person name="Shu S."/>
            <person name="Wells L."/>
            <person name="Wang X."/>
            <person name="Webber J."/>
            <person name="Heerema R.J."/>
            <person name="Klein P."/>
            <person name="Conner P."/>
            <person name="Grauke L."/>
            <person name="Grimwood J."/>
            <person name="Schmutz J."/>
            <person name="Randall J.J."/>
        </authorList>
    </citation>
    <scope>NUCLEOTIDE SEQUENCE</scope>
    <source>
        <tissue evidence="1">Leaf</tissue>
    </source>
</reference>
<dbReference type="Proteomes" id="UP000811246">
    <property type="component" value="Chromosome 4"/>
</dbReference>
<dbReference type="InterPro" id="IPR035428">
    <property type="entry name" value="FANCF"/>
</dbReference>
<comment type="caution">
    <text evidence="1">The sequence shown here is derived from an EMBL/GenBank/DDBJ whole genome shotgun (WGS) entry which is preliminary data.</text>
</comment>
<protein>
    <submittedName>
        <fullName evidence="1">Uncharacterized protein</fullName>
    </submittedName>
</protein>
<dbReference type="EMBL" id="CM031828">
    <property type="protein sequence ID" value="KAG6719141.1"/>
    <property type="molecule type" value="Genomic_DNA"/>
</dbReference>
<evidence type="ECO:0000313" key="2">
    <source>
        <dbReference type="Proteomes" id="UP000811246"/>
    </source>
</evidence>
<dbReference type="Pfam" id="PF11107">
    <property type="entry name" value="FANCF"/>
    <property type="match status" value="1"/>
</dbReference>
<name>A0A922FEY9_CARIL</name>
<organism evidence="1 2">
    <name type="scientific">Carya illinoinensis</name>
    <name type="common">Pecan</name>
    <dbReference type="NCBI Taxonomy" id="32201"/>
    <lineage>
        <taxon>Eukaryota</taxon>
        <taxon>Viridiplantae</taxon>
        <taxon>Streptophyta</taxon>
        <taxon>Embryophyta</taxon>
        <taxon>Tracheophyta</taxon>
        <taxon>Spermatophyta</taxon>
        <taxon>Magnoliopsida</taxon>
        <taxon>eudicotyledons</taxon>
        <taxon>Gunneridae</taxon>
        <taxon>Pentapetalae</taxon>
        <taxon>rosids</taxon>
        <taxon>fabids</taxon>
        <taxon>Fagales</taxon>
        <taxon>Juglandaceae</taxon>
        <taxon>Carya</taxon>
    </lineage>
</organism>
<proteinExistence type="predicted"/>